<feature type="chain" id="PRO_5044861835" description="Sodium/potassium-transporting ATPase subunit beta-1-interacting protein" evidence="9">
    <location>
        <begin position="21"/>
        <end position="876"/>
    </location>
</feature>
<feature type="transmembrane region" description="Helical" evidence="7">
    <location>
        <begin position="65"/>
        <end position="88"/>
    </location>
</feature>
<reference evidence="10 11" key="1">
    <citation type="submission" date="2024-10" db="EMBL/GenBank/DDBJ databases">
        <authorList>
            <person name="Kim D."/>
        </authorList>
    </citation>
    <scope>NUCLEOTIDE SEQUENCE [LARGE SCALE GENOMIC DNA]</scope>
    <source>
        <strain evidence="10">BH-2024</strain>
    </source>
</reference>
<accession>A0ABD2J5W4</accession>
<feature type="compositionally biased region" description="Low complexity" evidence="8">
    <location>
        <begin position="612"/>
        <end position="650"/>
    </location>
</feature>
<feature type="region of interest" description="Disordered" evidence="8">
    <location>
        <begin position="274"/>
        <end position="320"/>
    </location>
</feature>
<gene>
    <name evidence="10" type="ORF">niasHT_040038</name>
</gene>
<keyword evidence="4 7" id="KW-0812">Transmembrane</keyword>
<dbReference type="Pfam" id="PF05640">
    <property type="entry name" value="NKAIN"/>
    <property type="match status" value="1"/>
</dbReference>
<comment type="subcellular location">
    <subcellularLocation>
        <location evidence="1 7">Cell membrane</location>
        <topology evidence="1 7">Multi-pass membrane protein</topology>
    </subcellularLocation>
</comment>
<feature type="region of interest" description="Disordered" evidence="8">
    <location>
        <begin position="786"/>
        <end position="811"/>
    </location>
</feature>
<feature type="region of interest" description="Disordered" evidence="8">
    <location>
        <begin position="350"/>
        <end position="384"/>
    </location>
</feature>
<feature type="region of interest" description="Disordered" evidence="8">
    <location>
        <begin position="826"/>
        <end position="854"/>
    </location>
</feature>
<evidence type="ECO:0000256" key="5">
    <source>
        <dbReference type="ARBA" id="ARBA00022989"/>
    </source>
</evidence>
<evidence type="ECO:0000256" key="9">
    <source>
        <dbReference type="SAM" id="SignalP"/>
    </source>
</evidence>
<keyword evidence="9" id="KW-0732">Signal</keyword>
<feature type="transmembrane region" description="Helical" evidence="7">
    <location>
        <begin position="33"/>
        <end position="53"/>
    </location>
</feature>
<feature type="compositionally biased region" description="Polar residues" evidence="8">
    <location>
        <begin position="754"/>
        <end position="764"/>
    </location>
</feature>
<evidence type="ECO:0000256" key="6">
    <source>
        <dbReference type="ARBA" id="ARBA00023136"/>
    </source>
</evidence>
<protein>
    <recommendedName>
        <fullName evidence="7">Sodium/potassium-transporting ATPase subunit beta-1-interacting protein</fullName>
        <shortName evidence="7">Na(+)/K(+)-transporting ATPase subunit beta-1-interacting protein</shortName>
    </recommendedName>
</protein>
<keyword evidence="6 7" id="KW-0472">Membrane</keyword>
<feature type="signal peptide" evidence="9">
    <location>
        <begin position="1"/>
        <end position="20"/>
    </location>
</feature>
<feature type="compositionally biased region" description="Low complexity" evidence="8">
    <location>
        <begin position="796"/>
        <end position="811"/>
    </location>
</feature>
<keyword evidence="3 7" id="KW-1003">Cell membrane</keyword>
<feature type="region of interest" description="Disordered" evidence="8">
    <location>
        <begin position="589"/>
        <end position="706"/>
    </location>
</feature>
<dbReference type="InterPro" id="IPR008516">
    <property type="entry name" value="Na/K-Atpase_Interacting"/>
</dbReference>
<evidence type="ECO:0000256" key="8">
    <source>
        <dbReference type="SAM" id="MobiDB-lite"/>
    </source>
</evidence>
<dbReference type="GO" id="GO:0005886">
    <property type="term" value="C:plasma membrane"/>
    <property type="evidence" value="ECO:0007669"/>
    <property type="project" value="UniProtKB-SubCell"/>
</dbReference>
<evidence type="ECO:0000256" key="7">
    <source>
        <dbReference type="RuleBase" id="RU368041"/>
    </source>
</evidence>
<dbReference type="Proteomes" id="UP001620626">
    <property type="component" value="Unassembled WGS sequence"/>
</dbReference>
<dbReference type="EMBL" id="JBICBT010001046">
    <property type="protein sequence ID" value="KAL3086246.1"/>
    <property type="molecule type" value="Genomic_DNA"/>
</dbReference>
<feature type="region of interest" description="Disordered" evidence="8">
    <location>
        <begin position="724"/>
        <end position="764"/>
    </location>
</feature>
<keyword evidence="5 7" id="KW-1133">Transmembrane helix</keyword>
<dbReference type="GO" id="GO:0002028">
    <property type="term" value="P:regulation of sodium ion transport"/>
    <property type="evidence" value="ECO:0007669"/>
    <property type="project" value="UniProtKB-UniRule"/>
</dbReference>
<evidence type="ECO:0000313" key="11">
    <source>
        <dbReference type="Proteomes" id="UP001620626"/>
    </source>
</evidence>
<comment type="caution">
    <text evidence="7">Lacks conserved residue(s) required for the propagation of feature annotation.</text>
</comment>
<evidence type="ECO:0000256" key="1">
    <source>
        <dbReference type="ARBA" id="ARBA00004651"/>
    </source>
</evidence>
<dbReference type="AlphaFoldDB" id="A0ABD2J5W4"/>
<feature type="compositionally biased region" description="Basic residues" evidence="8">
    <location>
        <begin position="294"/>
        <end position="305"/>
    </location>
</feature>
<evidence type="ECO:0000256" key="2">
    <source>
        <dbReference type="ARBA" id="ARBA00006364"/>
    </source>
</evidence>
<organism evidence="10 11">
    <name type="scientific">Heterodera trifolii</name>
    <dbReference type="NCBI Taxonomy" id="157864"/>
    <lineage>
        <taxon>Eukaryota</taxon>
        <taxon>Metazoa</taxon>
        <taxon>Ecdysozoa</taxon>
        <taxon>Nematoda</taxon>
        <taxon>Chromadorea</taxon>
        <taxon>Rhabditida</taxon>
        <taxon>Tylenchina</taxon>
        <taxon>Tylenchomorpha</taxon>
        <taxon>Tylenchoidea</taxon>
        <taxon>Heteroderidae</taxon>
        <taxon>Heteroderinae</taxon>
        <taxon>Heterodera</taxon>
    </lineage>
</organism>
<feature type="compositionally biased region" description="Polar residues" evidence="8">
    <location>
        <begin position="682"/>
        <end position="706"/>
    </location>
</feature>
<evidence type="ECO:0000256" key="4">
    <source>
        <dbReference type="ARBA" id="ARBA00022692"/>
    </source>
</evidence>
<comment type="caution">
    <text evidence="10">The sequence shown here is derived from an EMBL/GenBank/DDBJ whole genome shotgun (WGS) entry which is preliminary data.</text>
</comment>
<keyword evidence="11" id="KW-1185">Reference proteome</keyword>
<sequence>MARKLHFCALIWLVLWLALSTVRQVFDIIGKLWALVLIDMVQLIAIMSGLIALCQPSLTPCRNRLLLTVLALISALSVGHNVAVLLWFCTDLLVADHRQSDLLSFGLPFGHSFFLRHTPLCESHFNLSDTVEQSDQPQTEHCPIQYSHLEGGQAVLHTLMALGTLLLVVSLLLWNNDNDDGDRNRGYGSTRVAERSVKKYGFAEDYVTTAGAGDTVTATAKELGSVYMEPSCCFEDALSATGSVQLVASGKVLAPAPPAMAPVLGGVVRRSYPRAGRRPAGGAAGGPDGDCPQRSKRSNLKKTAHNRSTPASPLPVVPSPIGAVHERYSSLSTAGAIDAVQPYFHNNNTASSSSTASAYGSNTSNSNKTMASNGSGAINNYHNRNQQAPLQYAYGSRRRPSPSFYTPLAGLAAVGGAAAVPRSPCSFGGDGGGDRSGIVMQQLPQHRLPYTNNNYRRGGSMRTFCAVAPGAECCEPGDASAGVAGDYAVQRRQRVSFSPPACSVLSNCSQSSISQHHQNALALRRGTDGRRSAGPAVAAGGDHSGNSNRRQQMASLINFGPIVQNSSQHHHITSLISFDPKSNTLIRVREHRRPSSSSSSLEEASGGDRYSLTQPATGQLAAATTAATGDCSESVPSSPAPELSPSSCPPVGRFELLQQSASAAGRDHMKGQSHHAPPLVNNGINSNSAPQTRIANVPSSSASGRGQQKLYCYDYGGLDNSSNSYGGNGQIGPNNNNNQNNKNNCIDGHENGRTMPNNTNANVPSSAGVSMYEAYVGTAVPLDSPRTAFPAKIDGSPQQRQQQQSSATSRRSLLFDCSAASAIRLSSHSDDDNGTSATDAATGGDCGDRSQTVNAATTAFRPRVGATNETMLGMFV</sequence>
<proteinExistence type="inferred from homology"/>
<name>A0ABD2J5W4_9BILA</name>
<dbReference type="PANTHER" id="PTHR13084">
    <property type="entry name" value="T-CELL LYMPHOMA BREAKPOINT-ASSOCIATED TARGET 1-RELATED"/>
    <property type="match status" value="1"/>
</dbReference>
<evidence type="ECO:0000256" key="3">
    <source>
        <dbReference type="ARBA" id="ARBA00022475"/>
    </source>
</evidence>
<comment type="similarity">
    <text evidence="2 7">Belongs to the NKAIN family.</text>
</comment>
<evidence type="ECO:0000313" key="10">
    <source>
        <dbReference type="EMBL" id="KAL3086246.1"/>
    </source>
</evidence>
<feature type="region of interest" description="Disordered" evidence="8">
    <location>
        <begin position="516"/>
        <end position="548"/>
    </location>
</feature>
<feature type="compositionally biased region" description="Low complexity" evidence="8">
    <location>
        <begin position="731"/>
        <end position="744"/>
    </location>
</feature>
<feature type="compositionally biased region" description="Polar residues" evidence="8">
    <location>
        <begin position="368"/>
        <end position="384"/>
    </location>
</feature>
<dbReference type="PANTHER" id="PTHR13084:SF6">
    <property type="entry name" value="SODIUM_POTASSIUM-TRANSPORTING ATPASE SUBUNIT BETA-1-INTERACTING PROTEIN"/>
    <property type="match status" value="1"/>
</dbReference>
<feature type="compositionally biased region" description="Low complexity" evidence="8">
    <location>
        <begin position="350"/>
        <end position="367"/>
    </location>
</feature>